<dbReference type="RefSeq" id="WP_044005699.1">
    <property type="nucleotide sequence ID" value="NZ_CP007647.1"/>
</dbReference>
<proteinExistence type="predicted"/>
<sequence length="841" mass="99917">MISVLSSKDREEIFNTMTDFQIDVIMNHVMYRVKSELLTASFWKGIHWELLGVNYDRLYRKKLNQRKYKPSLYCECGRSLKYQYVVKSKETGEILELGKECFTQRTGIPERIAEEIYNSRNKINIFQDEILSAYKFRKRFPIELYNEIHLNKVDDKWSPYYNKKILDFKKANLPLFHRDQDKLENDLIEYKVRKRQLKRLLGVNFEVEYTENYVYLIKYMENRILNDRKLNQGERKKLIQDLYKISKAVNESISTDFAKLTANKRNLITVEYIDPLNVKIKNFNLSYKEALSESRNIARKIMDYANGKKIEKNTKIKQVTNKQVNTNNTSNVRLDHGLNGIKKDTSKKSEVDILLEKEEEKIVELNALQIQIYGKDAVQFHRNMKKIRSTKEIGKSINEINKKYEEYTKIKKKYMDLIEIYSKSYPALINRLNEISDEGFILSNNIEDGYIKMLDKYNGLPKISEEENKLVKYFMLKHKVNIPGKGIKQGYSLSASLKKFKQVKDVEVKKILLEYLVLKVELTKEIIRFRQQNMRDIYFRANEIISKYDAYSYNKNNNIELHDIIFLISSSAGNIDSTDIRLSEDVEFLKHKLESIIAKSEQKGLINGILNELVKMYERSGTTTRDILNILNKIVERESTFYYGAIYNSVDTWKQEFIDFLYKVNYYYIGNKLPNDFLNVDKKILNKNLEFLVFIDEVVKPRLETVTVSKQEFKMSRSKLIKRVKKIYGGSVRSEKNSTEKYLYRIRKNISIMNVLSSYGYTKRKLHTEVLLAERLMIQNKKVEMIRKVLEKYSQRNSDDFKREIRSLPISNDLKKRIIFFEKNKKDILELQDVFKSKRRN</sequence>
<dbReference type="AlphaFoldDB" id="A0A089RYB7"/>
<name>A0A089RYB7_9LACO</name>
<organism evidence="1 2">
    <name type="scientific">Ligilactobacillus salivarius</name>
    <dbReference type="NCBI Taxonomy" id="1624"/>
    <lineage>
        <taxon>Bacteria</taxon>
        <taxon>Bacillati</taxon>
        <taxon>Bacillota</taxon>
        <taxon>Bacilli</taxon>
        <taxon>Lactobacillales</taxon>
        <taxon>Lactobacillaceae</taxon>
        <taxon>Ligilactobacillus</taxon>
    </lineage>
</organism>
<dbReference type="Proteomes" id="UP000029488">
    <property type="component" value="Plasmid pMP1046A"/>
</dbReference>
<reference evidence="1 2" key="1">
    <citation type="journal article" date="2014" name="BMC Genomics">
        <title>Unusual genome complexity in Lactobacillus salivarius JCM1046.</title>
        <authorList>
            <person name="Raftis E.J."/>
            <person name="Forde B.M."/>
            <person name="Claesson M.J."/>
            <person name="O'Toole P.W."/>
        </authorList>
    </citation>
    <scope>NUCLEOTIDE SEQUENCE [LARGE SCALE GENOMIC DNA]</scope>
    <source>
        <strain evidence="1 2">JCM1046</strain>
        <plasmid evidence="1 2">pMP1046A</plasmid>
    </source>
</reference>
<gene>
    <name evidence="1" type="ORF">LSJ_2055</name>
</gene>
<evidence type="ECO:0000313" key="1">
    <source>
        <dbReference type="EMBL" id="AIR11472.1"/>
    </source>
</evidence>
<dbReference type="EMBL" id="CP007647">
    <property type="protein sequence ID" value="AIR11472.1"/>
    <property type="molecule type" value="Genomic_DNA"/>
</dbReference>
<dbReference type="KEGG" id="lsj:LSJ_2055"/>
<accession>A0A089RYB7</accession>
<keyword evidence="1" id="KW-0614">Plasmid</keyword>
<evidence type="ECO:0000313" key="2">
    <source>
        <dbReference type="Proteomes" id="UP000029488"/>
    </source>
</evidence>
<geneLocation type="plasmid" evidence="1 2">
    <name>pMP1046A</name>
</geneLocation>
<protein>
    <submittedName>
        <fullName evidence="1">Uncharacterized protein</fullName>
    </submittedName>
</protein>